<evidence type="ECO:0000313" key="2">
    <source>
        <dbReference type="EMBL" id="KAK6954303.1"/>
    </source>
</evidence>
<dbReference type="AlphaFoldDB" id="A0AAX6MPD1"/>
<feature type="chain" id="PRO_5043635115" evidence="1">
    <location>
        <begin position="18"/>
        <end position="116"/>
    </location>
</feature>
<reference evidence="2 3" key="1">
    <citation type="journal article" date="2024" name="Front Chem Biol">
        <title>Unveiling the potential of Daldinia eschscholtzii MFLUCC 19-0629 through bioactivity and bioinformatics studies for enhanced sustainable agriculture production.</title>
        <authorList>
            <person name="Brooks S."/>
            <person name="Weaver J.A."/>
            <person name="Klomchit A."/>
            <person name="Alharthi S.A."/>
            <person name="Onlamun T."/>
            <person name="Nurani R."/>
            <person name="Vong T.K."/>
            <person name="Alberti F."/>
            <person name="Greco C."/>
        </authorList>
    </citation>
    <scope>NUCLEOTIDE SEQUENCE [LARGE SCALE GENOMIC DNA]</scope>
    <source>
        <strain evidence="2">MFLUCC 19-0629</strain>
    </source>
</reference>
<evidence type="ECO:0000256" key="1">
    <source>
        <dbReference type="SAM" id="SignalP"/>
    </source>
</evidence>
<sequence>MQFSAIIAAAFAGFAAAQAPYALVAVESSHGGAGNGLVNKTIQVPLDTVYTNPAVLNEVSTLYLISCSQGTNVYSVVCQPHKDPAGTDTGAKPFDIKTPSRLSTNTVVVGSITCHA</sequence>
<evidence type="ECO:0000313" key="3">
    <source>
        <dbReference type="Proteomes" id="UP001369815"/>
    </source>
</evidence>
<organism evidence="2 3">
    <name type="scientific">Daldinia eschscholtzii</name>
    <dbReference type="NCBI Taxonomy" id="292717"/>
    <lineage>
        <taxon>Eukaryota</taxon>
        <taxon>Fungi</taxon>
        <taxon>Dikarya</taxon>
        <taxon>Ascomycota</taxon>
        <taxon>Pezizomycotina</taxon>
        <taxon>Sordariomycetes</taxon>
        <taxon>Xylariomycetidae</taxon>
        <taxon>Xylariales</taxon>
        <taxon>Hypoxylaceae</taxon>
        <taxon>Daldinia</taxon>
    </lineage>
</organism>
<gene>
    <name evidence="2" type="ORF">Daesc_004270</name>
</gene>
<name>A0AAX6MPD1_9PEZI</name>
<feature type="signal peptide" evidence="1">
    <location>
        <begin position="1"/>
        <end position="17"/>
    </location>
</feature>
<comment type="caution">
    <text evidence="2">The sequence shown here is derived from an EMBL/GenBank/DDBJ whole genome shotgun (WGS) entry which is preliminary data.</text>
</comment>
<dbReference type="EMBL" id="JBANMG010000004">
    <property type="protein sequence ID" value="KAK6954303.1"/>
    <property type="molecule type" value="Genomic_DNA"/>
</dbReference>
<accession>A0AAX6MPD1</accession>
<protein>
    <submittedName>
        <fullName evidence="2">Uncharacterized protein</fullName>
    </submittedName>
</protein>
<proteinExistence type="predicted"/>
<dbReference type="Proteomes" id="UP001369815">
    <property type="component" value="Unassembled WGS sequence"/>
</dbReference>
<keyword evidence="1" id="KW-0732">Signal</keyword>
<keyword evidence="3" id="KW-1185">Reference proteome</keyword>